<accession>A0A915IBA3</accession>
<dbReference type="Proteomes" id="UP000887565">
    <property type="component" value="Unplaced"/>
</dbReference>
<keyword evidence="1" id="KW-1185">Reference proteome</keyword>
<proteinExistence type="predicted"/>
<reference evidence="2" key="1">
    <citation type="submission" date="2022-11" db="UniProtKB">
        <authorList>
            <consortium name="WormBaseParasite"/>
        </authorList>
    </citation>
    <scope>IDENTIFICATION</scope>
</reference>
<organism evidence="1 2">
    <name type="scientific">Romanomermis culicivorax</name>
    <name type="common">Nematode worm</name>
    <dbReference type="NCBI Taxonomy" id="13658"/>
    <lineage>
        <taxon>Eukaryota</taxon>
        <taxon>Metazoa</taxon>
        <taxon>Ecdysozoa</taxon>
        <taxon>Nematoda</taxon>
        <taxon>Enoplea</taxon>
        <taxon>Dorylaimia</taxon>
        <taxon>Mermithida</taxon>
        <taxon>Mermithoidea</taxon>
        <taxon>Mermithidae</taxon>
        <taxon>Romanomermis</taxon>
    </lineage>
</organism>
<dbReference type="AlphaFoldDB" id="A0A915IBA3"/>
<protein>
    <submittedName>
        <fullName evidence="2">Uncharacterized protein</fullName>
    </submittedName>
</protein>
<name>A0A915IBA3_ROMCU</name>
<evidence type="ECO:0000313" key="1">
    <source>
        <dbReference type="Proteomes" id="UP000887565"/>
    </source>
</evidence>
<evidence type="ECO:0000313" key="2">
    <source>
        <dbReference type="WBParaSite" id="nRc.2.0.1.t11172-RA"/>
    </source>
</evidence>
<sequence>MARANPLANLQEVQELLHKTLSQVDDDTGASVSLGIDFLARPDVQAILNIKQGYVETANEQQHLTVDAIAPPMGSKQQQMDDNIFSDAFAVDPTQPTTNSIAMSATVPPTTLQQEIQPPLMSAMSDSSLSVTFPAQMLMMEQMQ</sequence>
<dbReference type="WBParaSite" id="nRc.2.0.1.t11172-RA">
    <property type="protein sequence ID" value="nRc.2.0.1.t11172-RA"/>
    <property type="gene ID" value="nRc.2.0.1.g11172"/>
</dbReference>